<organism evidence="2 3">
    <name type="scientific">Fusarium gaditjirri</name>
    <dbReference type="NCBI Taxonomy" id="282569"/>
    <lineage>
        <taxon>Eukaryota</taxon>
        <taxon>Fungi</taxon>
        <taxon>Dikarya</taxon>
        <taxon>Ascomycota</taxon>
        <taxon>Pezizomycotina</taxon>
        <taxon>Sordariomycetes</taxon>
        <taxon>Hypocreomycetidae</taxon>
        <taxon>Hypocreales</taxon>
        <taxon>Nectriaceae</taxon>
        <taxon>Fusarium</taxon>
        <taxon>Fusarium nisikadoi species complex</taxon>
    </lineage>
</organism>
<reference evidence="2" key="2">
    <citation type="submission" date="2020-05" db="EMBL/GenBank/DDBJ databases">
        <authorList>
            <person name="Kim H.-S."/>
            <person name="Proctor R.H."/>
            <person name="Brown D.W."/>
        </authorList>
    </citation>
    <scope>NUCLEOTIDE SEQUENCE</scope>
    <source>
        <strain evidence="2">NRRL 45417</strain>
    </source>
</reference>
<dbReference type="PANTHER" id="PTHR43591:SF24">
    <property type="entry name" value="2-METHOXY-6-POLYPRENYL-1,4-BENZOQUINOL METHYLASE, MITOCHONDRIAL"/>
    <property type="match status" value="1"/>
</dbReference>
<comment type="caution">
    <text evidence="2">The sequence shown here is derived from an EMBL/GenBank/DDBJ whole genome shotgun (WGS) entry which is preliminary data.</text>
</comment>
<reference evidence="2" key="1">
    <citation type="journal article" date="2020" name="BMC Genomics">
        <title>Correction to: Identification and distribution of gene clusters required for synthesis of sphingolipid metabolism inhibitors in diverse species of the filamentous fungus Fusarium.</title>
        <authorList>
            <person name="Kim H.S."/>
            <person name="Lohmar J.M."/>
            <person name="Busman M."/>
            <person name="Brown D.W."/>
            <person name="Naumann T.A."/>
            <person name="Divon H.H."/>
            <person name="Lysoe E."/>
            <person name="Uhlig S."/>
            <person name="Proctor R.H."/>
        </authorList>
    </citation>
    <scope>NUCLEOTIDE SEQUENCE</scope>
    <source>
        <strain evidence="2">NRRL 45417</strain>
    </source>
</reference>
<dbReference type="PANTHER" id="PTHR43591">
    <property type="entry name" value="METHYLTRANSFERASE"/>
    <property type="match status" value="1"/>
</dbReference>
<protein>
    <recommendedName>
        <fullName evidence="4">TAM domain methyltransferase</fullName>
    </recommendedName>
</protein>
<name>A0A8H4WYQ3_9HYPO</name>
<gene>
    <name evidence="2" type="ORF">FGADI_4576</name>
</gene>
<dbReference type="Pfam" id="PF13489">
    <property type="entry name" value="Methyltransf_23"/>
    <property type="match status" value="1"/>
</dbReference>
<comment type="similarity">
    <text evidence="1">Belongs to the methyltransferase superfamily. LaeA methyltransferase family.</text>
</comment>
<dbReference type="InterPro" id="IPR029063">
    <property type="entry name" value="SAM-dependent_MTases_sf"/>
</dbReference>
<dbReference type="CDD" id="cd02440">
    <property type="entry name" value="AdoMet_MTases"/>
    <property type="match status" value="1"/>
</dbReference>
<dbReference type="GO" id="GO:0008168">
    <property type="term" value="F:methyltransferase activity"/>
    <property type="evidence" value="ECO:0007669"/>
    <property type="project" value="TreeGrafter"/>
</dbReference>
<evidence type="ECO:0000313" key="3">
    <source>
        <dbReference type="Proteomes" id="UP000604273"/>
    </source>
</evidence>
<dbReference type="OrthoDB" id="2013972at2759"/>
<evidence type="ECO:0008006" key="4">
    <source>
        <dbReference type="Google" id="ProtNLM"/>
    </source>
</evidence>
<dbReference type="SUPFAM" id="SSF53335">
    <property type="entry name" value="S-adenosyl-L-methionine-dependent methyltransferases"/>
    <property type="match status" value="1"/>
</dbReference>
<proteinExistence type="inferred from homology"/>
<dbReference type="Gene3D" id="3.40.50.150">
    <property type="entry name" value="Vaccinia Virus protein VP39"/>
    <property type="match status" value="1"/>
</dbReference>
<dbReference type="EMBL" id="JABFAI010000100">
    <property type="protein sequence ID" value="KAF4955397.1"/>
    <property type="molecule type" value="Genomic_DNA"/>
</dbReference>
<dbReference type="Proteomes" id="UP000604273">
    <property type="component" value="Unassembled WGS sequence"/>
</dbReference>
<sequence>MAQEANEHEGPLQADDAASLSHDSALAASLESGSYLTSLNSSVLNYKYENGRRYHAFREGAYLVPNDDEEQDRMDLGHHIYRLVLGGDLFLAPIGDKVKRVLDLGTGTGIWAMDFADEYPQAEVLGTDLSPIQPPWYSPLSKAQAFSNIPRTPPNCFFEVDDFESNWLFRQSFDFIHARELEGCISNNAQFFTRALKSLAPGGYLEMQAVHSEFKSDDDTKDKAENALLWMKTMVEGSSKFGKPLNVAPEWKKEMEDAGFVDVEQKILKVRTFAAGERFSNVQKKVPIGPWPKDPKLKEIGKFQSVQEAQVITSYTPGIFSRILGWSDEEIRVFMAKVKKDLSDPSVHLYLPVYFIWGRKPE</sequence>
<evidence type="ECO:0000256" key="1">
    <source>
        <dbReference type="ARBA" id="ARBA00038158"/>
    </source>
</evidence>
<keyword evidence="3" id="KW-1185">Reference proteome</keyword>
<accession>A0A8H4WYQ3</accession>
<evidence type="ECO:0000313" key="2">
    <source>
        <dbReference type="EMBL" id="KAF4955397.1"/>
    </source>
</evidence>
<dbReference type="AlphaFoldDB" id="A0A8H4WYQ3"/>